<keyword evidence="10 11" id="KW-0961">Cell wall biogenesis/degradation</keyword>
<keyword evidence="9 11" id="KW-0472">Membrane</keyword>
<feature type="transmembrane region" description="Helical" evidence="11">
    <location>
        <begin position="152"/>
        <end position="170"/>
    </location>
</feature>
<evidence type="ECO:0000256" key="10">
    <source>
        <dbReference type="ARBA" id="ARBA00023316"/>
    </source>
</evidence>
<evidence type="ECO:0000256" key="7">
    <source>
        <dbReference type="ARBA" id="ARBA00022984"/>
    </source>
</evidence>
<dbReference type="InterPro" id="IPR018365">
    <property type="entry name" value="Cell_cycle_FtsW-rel_CS"/>
</dbReference>
<keyword evidence="6 11" id="KW-0133">Cell shape</keyword>
<dbReference type="UniPathway" id="UPA00219"/>
<evidence type="ECO:0000256" key="9">
    <source>
        <dbReference type="ARBA" id="ARBA00023136"/>
    </source>
</evidence>
<dbReference type="EMBL" id="CP024176">
    <property type="protein sequence ID" value="ATQ83118.1"/>
    <property type="molecule type" value="Genomic_DNA"/>
</dbReference>
<organism evidence="12">
    <name type="scientific">Faucicola osloensis</name>
    <name type="common">Moraxella osloensis</name>
    <dbReference type="NCBI Taxonomy" id="34062"/>
    <lineage>
        <taxon>Bacteria</taxon>
        <taxon>Pseudomonadati</taxon>
        <taxon>Pseudomonadota</taxon>
        <taxon>Gammaproteobacteria</taxon>
        <taxon>Moraxellales</taxon>
        <taxon>Moraxellaceae</taxon>
        <taxon>Faucicola</taxon>
    </lineage>
</organism>
<evidence type="ECO:0000256" key="6">
    <source>
        <dbReference type="ARBA" id="ARBA00022960"/>
    </source>
</evidence>
<evidence type="ECO:0000256" key="2">
    <source>
        <dbReference type="ARBA" id="ARBA00022475"/>
    </source>
</evidence>
<feature type="transmembrane region" description="Helical" evidence="11">
    <location>
        <begin position="34"/>
        <end position="53"/>
    </location>
</feature>
<dbReference type="EMBL" id="CP047226">
    <property type="protein sequence ID" value="QHG09187.1"/>
    <property type="molecule type" value="Genomic_DNA"/>
</dbReference>
<proteinExistence type="inferred from homology"/>
<comment type="subcellular location">
    <subcellularLocation>
        <location evidence="11">Cell inner membrane</location>
        <topology evidence="11">Multi-pass membrane protein</topology>
    </subcellularLocation>
    <subcellularLocation>
        <location evidence="1">Membrane</location>
        <topology evidence="1">Multi-pass membrane protein</topology>
    </subcellularLocation>
</comment>
<dbReference type="InterPro" id="IPR011923">
    <property type="entry name" value="RodA/MrdB"/>
</dbReference>
<dbReference type="GO" id="GO:0005886">
    <property type="term" value="C:plasma membrane"/>
    <property type="evidence" value="ECO:0007669"/>
    <property type="project" value="UniProtKB-SubCell"/>
</dbReference>
<feature type="transmembrane region" description="Helical" evidence="11">
    <location>
        <begin position="65"/>
        <end position="85"/>
    </location>
</feature>
<dbReference type="GO" id="GO:0071555">
    <property type="term" value="P:cell wall organization"/>
    <property type="evidence" value="ECO:0007669"/>
    <property type="project" value="UniProtKB-KW"/>
</dbReference>
<evidence type="ECO:0000256" key="1">
    <source>
        <dbReference type="ARBA" id="ARBA00004141"/>
    </source>
</evidence>
<gene>
    <name evidence="11 13" type="primary">rodA</name>
    <name evidence="11" type="synonym">mrdB</name>
    <name evidence="13" type="ORF">GSF12_04380</name>
    <name evidence="12" type="ORF">YHS_04365</name>
</gene>
<accession>A0A1B8PSS2</accession>
<evidence type="ECO:0000256" key="8">
    <source>
        <dbReference type="ARBA" id="ARBA00022989"/>
    </source>
</evidence>
<feature type="transmembrane region" description="Helical" evidence="11">
    <location>
        <begin position="354"/>
        <end position="376"/>
    </location>
</feature>
<comment type="catalytic activity">
    <reaction evidence="11">
        <text>[GlcNAc-(1-&gt;4)-Mur2Ac(oyl-L-Ala-gamma-D-Glu-L-Lys-D-Ala-D-Ala)](n)-di-trans,octa-cis-undecaprenyl diphosphate + beta-D-GlcNAc-(1-&gt;4)-Mur2Ac(oyl-L-Ala-gamma-D-Glu-L-Lys-D-Ala-D-Ala)-di-trans,octa-cis-undecaprenyl diphosphate = [GlcNAc-(1-&gt;4)-Mur2Ac(oyl-L-Ala-gamma-D-Glu-L-Lys-D-Ala-D-Ala)](n+1)-di-trans,octa-cis-undecaprenyl diphosphate + di-trans,octa-cis-undecaprenyl diphosphate + H(+)</text>
        <dbReference type="Rhea" id="RHEA:23708"/>
        <dbReference type="Rhea" id="RHEA-COMP:9602"/>
        <dbReference type="Rhea" id="RHEA-COMP:9603"/>
        <dbReference type="ChEBI" id="CHEBI:15378"/>
        <dbReference type="ChEBI" id="CHEBI:58405"/>
        <dbReference type="ChEBI" id="CHEBI:60033"/>
        <dbReference type="ChEBI" id="CHEBI:78435"/>
        <dbReference type="EC" id="2.4.99.28"/>
    </reaction>
</comment>
<keyword evidence="4 11" id="KW-0808">Transferase</keyword>
<dbReference type="GO" id="GO:0015648">
    <property type="term" value="F:lipid-linked peptidoglycan transporter activity"/>
    <property type="evidence" value="ECO:0007669"/>
    <property type="project" value="TreeGrafter"/>
</dbReference>
<dbReference type="PANTHER" id="PTHR30474">
    <property type="entry name" value="CELL CYCLE PROTEIN"/>
    <property type="match status" value="1"/>
</dbReference>
<name>A0A1B8PSS2_FAUOS</name>
<keyword evidence="7 11" id="KW-0573">Peptidoglycan synthesis</keyword>
<dbReference type="AlphaFoldDB" id="A0A1B8PSS2"/>
<keyword evidence="8 11" id="KW-1133">Transmembrane helix</keyword>
<dbReference type="GO" id="GO:0051301">
    <property type="term" value="P:cell division"/>
    <property type="evidence" value="ECO:0007669"/>
    <property type="project" value="InterPro"/>
</dbReference>
<evidence type="ECO:0000256" key="5">
    <source>
        <dbReference type="ARBA" id="ARBA00022692"/>
    </source>
</evidence>
<keyword evidence="3 11" id="KW-0328">Glycosyltransferase</keyword>
<dbReference type="GO" id="GO:0008955">
    <property type="term" value="F:peptidoglycan glycosyltransferase activity"/>
    <property type="evidence" value="ECO:0007669"/>
    <property type="project" value="UniProtKB-UniRule"/>
</dbReference>
<feature type="transmembrane region" description="Helical" evidence="11">
    <location>
        <begin position="91"/>
        <end position="108"/>
    </location>
</feature>
<comment type="pathway">
    <text evidence="11">Cell wall biogenesis; peptidoglycan biosynthesis.</text>
</comment>
<dbReference type="HAMAP" id="MF_02079">
    <property type="entry name" value="PGT_RodA"/>
    <property type="match status" value="1"/>
</dbReference>
<dbReference type="OrthoDB" id="9768187at2"/>
<dbReference type="GO" id="GO:0032153">
    <property type="term" value="C:cell division site"/>
    <property type="evidence" value="ECO:0007669"/>
    <property type="project" value="TreeGrafter"/>
</dbReference>
<dbReference type="NCBIfam" id="TIGR02210">
    <property type="entry name" value="rodA_shape"/>
    <property type="match status" value="1"/>
</dbReference>
<dbReference type="PANTHER" id="PTHR30474:SF1">
    <property type="entry name" value="PEPTIDOGLYCAN GLYCOSYLTRANSFERASE MRDB"/>
    <property type="match status" value="1"/>
</dbReference>
<comment type="function">
    <text evidence="11">Peptidoglycan polymerase that is essential for cell wall elongation.</text>
</comment>
<feature type="transmembrane region" description="Helical" evidence="11">
    <location>
        <begin position="321"/>
        <end position="348"/>
    </location>
</feature>
<reference evidence="13" key="2">
    <citation type="journal article" date="2020" name="Microbiol. Resour. Announc.">
        <title>Complete Genome Sequence of Moraxella osloensis Strain YV1, Isolated from an Australian Wastewater Treatment Plant.</title>
        <authorList>
            <person name="Batinovic S."/>
            <person name="Rice D.T.F."/>
            <person name="Seviour R.J."/>
            <person name="Petrovski S."/>
        </authorList>
    </citation>
    <scope>NUCLEOTIDE SEQUENCE</scope>
    <source>
        <strain evidence="13">YV1</strain>
    </source>
</reference>
<dbReference type="InterPro" id="IPR001182">
    <property type="entry name" value="FtsW/RodA"/>
</dbReference>
<keyword evidence="5 11" id="KW-0812">Transmembrane</keyword>
<dbReference type="GO" id="GO:0008360">
    <property type="term" value="P:regulation of cell shape"/>
    <property type="evidence" value="ECO:0007669"/>
    <property type="project" value="UniProtKB-KW"/>
</dbReference>
<evidence type="ECO:0000256" key="4">
    <source>
        <dbReference type="ARBA" id="ARBA00022679"/>
    </source>
</evidence>
<evidence type="ECO:0000313" key="12">
    <source>
        <dbReference type="EMBL" id="ATQ83118.1"/>
    </source>
</evidence>
<dbReference type="Pfam" id="PF01098">
    <property type="entry name" value="FTSW_RODA_SPOVE"/>
    <property type="match status" value="1"/>
</dbReference>
<dbReference type="EC" id="2.4.99.28" evidence="11"/>
<comment type="similarity">
    <text evidence="11">Belongs to the SEDS family. MrdB/RodA subfamily.</text>
</comment>
<feature type="transmembrane region" description="Helical" evidence="11">
    <location>
        <begin position="197"/>
        <end position="218"/>
    </location>
</feature>
<evidence type="ECO:0000256" key="11">
    <source>
        <dbReference type="HAMAP-Rule" id="MF_02079"/>
    </source>
</evidence>
<reference evidence="12" key="1">
    <citation type="submission" date="2017-11" db="EMBL/GenBank/DDBJ databases">
        <title>Complete Genome Sequence from Moraxella oslensis YHS isolated from human skin.</title>
        <authorList>
            <person name="Lee K."/>
            <person name="Lim J.Y."/>
            <person name="Hwang I."/>
        </authorList>
    </citation>
    <scope>NUCLEOTIDE SEQUENCE</scope>
    <source>
        <strain evidence="12">YHS</strain>
    </source>
</reference>
<dbReference type="PROSITE" id="PS00428">
    <property type="entry name" value="FTSW_RODA_SPOVE"/>
    <property type="match status" value="1"/>
</dbReference>
<keyword evidence="11" id="KW-0997">Cell inner membrane</keyword>
<sequence length="381" mass="41759">MVDKIGQYRFSRQAHHFGNDSLPSFWQRVHLDPWLLMLLFVTALFGLAILYSASTQDMGMVIRQTISFTIAFVVMIVMAQIPPSLYRDFTPFFYVGGVALLILVKIIGEVRLGAQRWIGIPGFGSVQPSEFMKLGMPMLTAWFLSKRDLPPSLSTVLITLVAIGIPVLLIAEQPDLGTSLLVASSGLFVLFLSGLPWWMIGSAVALFIPFVFVAWEYLLHDYQRRRVLTLLDPESDALGAGWNIMQSKTAIGSGGLTGKGYLQGTQSHLHFLPEGHTDFIIAAFSEEFGLIGVSLLMFLYFCILCRALFIAYSNTAVYSKLLSGAIAMSFFVYVFVNAGMVAGILPVVGVPLPFISYGGTALITLMAGFGLVMSIASHNVK</sequence>
<evidence type="ECO:0000313" key="13">
    <source>
        <dbReference type="EMBL" id="QHG09187.1"/>
    </source>
</evidence>
<protein>
    <recommendedName>
        <fullName evidence="11">Peptidoglycan glycosyltransferase MrdB</fullName>
        <shortName evidence="11">PGT</shortName>
        <ecNumber evidence="11">2.4.99.28</ecNumber>
    </recommendedName>
    <alternativeName>
        <fullName evidence="11">Cell elongation protein RodA</fullName>
    </alternativeName>
    <alternativeName>
        <fullName evidence="11">Cell wall polymerase</fullName>
    </alternativeName>
    <alternativeName>
        <fullName evidence="11">Peptidoglycan polymerase</fullName>
        <shortName evidence="11">PG polymerase</shortName>
    </alternativeName>
</protein>
<dbReference type="GO" id="GO:0009252">
    <property type="term" value="P:peptidoglycan biosynthetic process"/>
    <property type="evidence" value="ECO:0007669"/>
    <property type="project" value="UniProtKB-UniRule"/>
</dbReference>
<feature type="transmembrane region" description="Helical" evidence="11">
    <location>
        <begin position="288"/>
        <end position="309"/>
    </location>
</feature>
<evidence type="ECO:0000256" key="3">
    <source>
        <dbReference type="ARBA" id="ARBA00022676"/>
    </source>
</evidence>
<keyword evidence="2 11" id="KW-1003">Cell membrane</keyword>